<dbReference type="PANTHER" id="PTHR43776">
    <property type="entry name" value="TRANSPORT ATP-BINDING PROTEIN"/>
    <property type="match status" value="1"/>
</dbReference>
<comment type="similarity">
    <text evidence="1">Belongs to the ABC transporter superfamily.</text>
</comment>
<dbReference type="Gene3D" id="3.40.50.300">
    <property type="entry name" value="P-loop containing nucleotide triphosphate hydrolases"/>
    <property type="match status" value="2"/>
</dbReference>
<evidence type="ECO:0000256" key="5">
    <source>
        <dbReference type="SAM" id="MobiDB-lite"/>
    </source>
</evidence>
<name>A0ABP9M5L8_9MICO</name>
<evidence type="ECO:0000259" key="6">
    <source>
        <dbReference type="PROSITE" id="PS50893"/>
    </source>
</evidence>
<dbReference type="PROSITE" id="PS00211">
    <property type="entry name" value="ABC_TRANSPORTER_1"/>
    <property type="match status" value="2"/>
</dbReference>
<dbReference type="InterPro" id="IPR050319">
    <property type="entry name" value="ABC_transp_ATP-bind"/>
</dbReference>
<dbReference type="PANTHER" id="PTHR43776:SF7">
    <property type="entry name" value="D,D-DIPEPTIDE TRANSPORT ATP-BINDING PROTEIN DDPF-RELATED"/>
    <property type="match status" value="1"/>
</dbReference>
<dbReference type="EMBL" id="BAABKZ010000001">
    <property type="protein sequence ID" value="GAA5089593.1"/>
    <property type="molecule type" value="Genomic_DNA"/>
</dbReference>
<dbReference type="NCBIfam" id="NF008453">
    <property type="entry name" value="PRK11308.1"/>
    <property type="match status" value="2"/>
</dbReference>
<evidence type="ECO:0000313" key="8">
    <source>
        <dbReference type="Proteomes" id="UP001501407"/>
    </source>
</evidence>
<organism evidence="7 8">
    <name type="scientific">Microbacterium yannicii</name>
    <dbReference type="NCBI Taxonomy" id="671622"/>
    <lineage>
        <taxon>Bacteria</taxon>
        <taxon>Bacillati</taxon>
        <taxon>Actinomycetota</taxon>
        <taxon>Actinomycetes</taxon>
        <taxon>Micrococcales</taxon>
        <taxon>Microbacteriaceae</taxon>
        <taxon>Microbacterium</taxon>
    </lineage>
</organism>
<comment type="caution">
    <text evidence="7">The sequence shown here is derived from an EMBL/GenBank/DDBJ whole genome shotgun (WGS) entry which is preliminary data.</text>
</comment>
<dbReference type="InterPro" id="IPR013563">
    <property type="entry name" value="Oligopep_ABC_C"/>
</dbReference>
<accession>A0ABP9M5L8</accession>
<evidence type="ECO:0000256" key="4">
    <source>
        <dbReference type="ARBA" id="ARBA00022840"/>
    </source>
</evidence>
<evidence type="ECO:0000313" key="7">
    <source>
        <dbReference type="EMBL" id="GAA5089593.1"/>
    </source>
</evidence>
<keyword evidence="8" id="KW-1185">Reference proteome</keyword>
<proteinExistence type="inferred from homology"/>
<dbReference type="SMART" id="SM00382">
    <property type="entry name" value="AAA"/>
    <property type="match status" value="2"/>
</dbReference>
<dbReference type="Pfam" id="PF08352">
    <property type="entry name" value="oligo_HPY"/>
    <property type="match status" value="2"/>
</dbReference>
<protein>
    <submittedName>
        <fullName evidence="7">ABC transporter ATP-binding protein</fullName>
    </submittedName>
</protein>
<dbReference type="RefSeq" id="WP_194413173.1">
    <property type="nucleotide sequence ID" value="NZ_BAABKZ010000001.1"/>
</dbReference>
<dbReference type="Pfam" id="PF00005">
    <property type="entry name" value="ABC_tran"/>
    <property type="match status" value="2"/>
</dbReference>
<keyword evidence="3" id="KW-0547">Nucleotide-binding</keyword>
<gene>
    <name evidence="7" type="ORF">GCM10025760_13830</name>
</gene>
<feature type="region of interest" description="Disordered" evidence="5">
    <location>
        <begin position="305"/>
        <end position="337"/>
    </location>
</feature>
<evidence type="ECO:0000256" key="2">
    <source>
        <dbReference type="ARBA" id="ARBA00022448"/>
    </source>
</evidence>
<dbReference type="Proteomes" id="UP001501407">
    <property type="component" value="Unassembled WGS sequence"/>
</dbReference>
<keyword evidence="4 7" id="KW-0067">ATP-binding</keyword>
<dbReference type="SUPFAM" id="SSF52540">
    <property type="entry name" value="P-loop containing nucleoside triphosphate hydrolases"/>
    <property type="match status" value="2"/>
</dbReference>
<dbReference type="PROSITE" id="PS50893">
    <property type="entry name" value="ABC_TRANSPORTER_2"/>
    <property type="match status" value="2"/>
</dbReference>
<sequence>MNARDSVVADPAAAGAPEGPAVLGDALLGIRDLTLDLADGTRLLHGISLSVAAGETVGLVGESGSGKSLTARTVLGLLPAGAVTAGQVVLGGADVLTATSSELRGLRRHGAAMIFQDPRAGINPMRTIGDHLIEALRLAEGWSTDAATARALELLAAVRLPRPEEHLRQYPHEFSGGMLQRVMIAGALTTSPRLLVCDEPTTALDVTTQAEIIGVLSEQRARRAMGMLFITHDLNLAASLCDRVYVMSGGHIVEQGPARDVLRRPQAEYTRRLVAATPTLFTSPPTPTGHCVGDSARQADLRHPLTGVSVKDPGPAQGDGADAGGDGSARTELAEPVPMLEASGISKSYHRRGKDPVHAVIDASIAVPRGGALGVVGESGSGKSTLARLIVGLESADGGDIRIDGRARMVPRGRRERLAHARSVQMVFQDPYLSLDPRITAGRAIEDALRLHSSARGQERLGAAELRSRVRDLLGQVGLGEKHAAARPRTLSGGQRQRVAIARALAIEPDVLVMDEATSALDVSVQAQVLDLVDRIRRERGLTVLFISHDLAVVRRVCDETVVMRRGQIVERGRTDELLADPQHEYTRLLIDSVPKPGWDHAQAAAEVEGAGIEAQGRDGVADDDGEAVSVEAVSAEAASVEAARIEASGQAR</sequence>
<dbReference type="InterPro" id="IPR017871">
    <property type="entry name" value="ABC_transporter-like_CS"/>
</dbReference>
<reference evidence="8" key="1">
    <citation type="journal article" date="2019" name="Int. J. Syst. Evol. Microbiol.">
        <title>The Global Catalogue of Microorganisms (GCM) 10K type strain sequencing project: providing services to taxonomists for standard genome sequencing and annotation.</title>
        <authorList>
            <consortium name="The Broad Institute Genomics Platform"/>
            <consortium name="The Broad Institute Genome Sequencing Center for Infectious Disease"/>
            <person name="Wu L."/>
            <person name="Ma J."/>
        </authorList>
    </citation>
    <scope>NUCLEOTIDE SEQUENCE [LARGE SCALE GENOMIC DNA]</scope>
    <source>
        <strain evidence="8">JCM 18959</strain>
    </source>
</reference>
<dbReference type="InterPro" id="IPR027417">
    <property type="entry name" value="P-loop_NTPase"/>
</dbReference>
<dbReference type="InterPro" id="IPR003593">
    <property type="entry name" value="AAA+_ATPase"/>
</dbReference>
<dbReference type="InterPro" id="IPR003439">
    <property type="entry name" value="ABC_transporter-like_ATP-bd"/>
</dbReference>
<dbReference type="NCBIfam" id="NF007739">
    <property type="entry name" value="PRK10419.1"/>
    <property type="match status" value="2"/>
</dbReference>
<dbReference type="GO" id="GO:0005524">
    <property type="term" value="F:ATP binding"/>
    <property type="evidence" value="ECO:0007669"/>
    <property type="project" value="UniProtKB-KW"/>
</dbReference>
<dbReference type="CDD" id="cd03257">
    <property type="entry name" value="ABC_NikE_OppD_transporters"/>
    <property type="match status" value="2"/>
</dbReference>
<evidence type="ECO:0000256" key="1">
    <source>
        <dbReference type="ARBA" id="ARBA00005417"/>
    </source>
</evidence>
<keyword evidence="2" id="KW-0813">Transport</keyword>
<evidence type="ECO:0000256" key="3">
    <source>
        <dbReference type="ARBA" id="ARBA00022741"/>
    </source>
</evidence>
<feature type="domain" description="ABC transporter" evidence="6">
    <location>
        <begin position="340"/>
        <end position="591"/>
    </location>
</feature>
<feature type="domain" description="ABC transporter" evidence="6">
    <location>
        <begin position="28"/>
        <end position="274"/>
    </location>
</feature>